<dbReference type="RefSeq" id="WP_304542737.1">
    <property type="nucleotide sequence ID" value="NZ_JARPTC010000014.1"/>
</dbReference>
<evidence type="ECO:0000259" key="8">
    <source>
        <dbReference type="PROSITE" id="PS51379"/>
    </source>
</evidence>
<evidence type="ECO:0000256" key="7">
    <source>
        <dbReference type="ARBA" id="ARBA00023014"/>
    </source>
</evidence>
<feature type="domain" description="4Fe-4S ferredoxin-type" evidence="8">
    <location>
        <begin position="3"/>
        <end position="33"/>
    </location>
</feature>
<protein>
    <submittedName>
        <fullName evidence="9">4Fe-4S dicluster domain-containing protein</fullName>
    </submittedName>
</protein>
<keyword evidence="3" id="KW-0479">Metal-binding</keyword>
<evidence type="ECO:0000313" key="10">
    <source>
        <dbReference type="Proteomes" id="UP001172911"/>
    </source>
</evidence>
<evidence type="ECO:0000256" key="1">
    <source>
        <dbReference type="ARBA" id="ARBA00022448"/>
    </source>
</evidence>
<keyword evidence="2" id="KW-0004">4Fe-4S</keyword>
<dbReference type="PROSITE" id="PS51379">
    <property type="entry name" value="4FE4S_FER_2"/>
    <property type="match status" value="3"/>
</dbReference>
<evidence type="ECO:0000256" key="4">
    <source>
        <dbReference type="ARBA" id="ARBA00022737"/>
    </source>
</evidence>
<keyword evidence="1" id="KW-0813">Transport</keyword>
<dbReference type="InterPro" id="IPR050954">
    <property type="entry name" value="ET_IronSulfur_Cluster-Binding"/>
</dbReference>
<feature type="domain" description="4Fe-4S ferredoxin-type" evidence="8">
    <location>
        <begin position="78"/>
        <end position="107"/>
    </location>
</feature>
<dbReference type="CDD" id="cd10550">
    <property type="entry name" value="DMSOR_beta_like"/>
    <property type="match status" value="1"/>
</dbReference>
<evidence type="ECO:0000313" key="9">
    <source>
        <dbReference type="EMBL" id="MDO7787590.1"/>
    </source>
</evidence>
<dbReference type="SUPFAM" id="SSF54862">
    <property type="entry name" value="4Fe-4S ferredoxins"/>
    <property type="match status" value="1"/>
</dbReference>
<dbReference type="AlphaFoldDB" id="A0AAW7ZFN0"/>
<keyword evidence="4" id="KW-0677">Repeat</keyword>
<organism evidence="9 10">
    <name type="scientific">Desulforamulus aquiferis</name>
    <dbReference type="NCBI Taxonomy" id="1397668"/>
    <lineage>
        <taxon>Bacteria</taxon>
        <taxon>Bacillati</taxon>
        <taxon>Bacillota</taxon>
        <taxon>Clostridia</taxon>
        <taxon>Eubacteriales</taxon>
        <taxon>Peptococcaceae</taxon>
        <taxon>Desulforamulus</taxon>
    </lineage>
</organism>
<reference evidence="9" key="2">
    <citation type="submission" date="2023-03" db="EMBL/GenBank/DDBJ databases">
        <authorList>
            <person name="Zhang Z."/>
        </authorList>
    </citation>
    <scope>NUCLEOTIDE SEQUENCE</scope>
    <source>
        <strain evidence="9">DSA</strain>
    </source>
</reference>
<dbReference type="PANTHER" id="PTHR43177">
    <property type="entry name" value="PROTEIN NRFC"/>
    <property type="match status" value="1"/>
</dbReference>
<comment type="caution">
    <text evidence="9">The sequence shown here is derived from an EMBL/GenBank/DDBJ whole genome shotgun (WGS) entry which is preliminary data.</text>
</comment>
<dbReference type="Gene3D" id="3.30.70.20">
    <property type="match status" value="2"/>
</dbReference>
<dbReference type="Proteomes" id="UP001172911">
    <property type="component" value="Unassembled WGS sequence"/>
</dbReference>
<dbReference type="PANTHER" id="PTHR43177:SF5">
    <property type="entry name" value="ANAEROBIC DIMETHYL SULFOXIDE REDUCTASE CHAIN B-RELATED"/>
    <property type="match status" value="1"/>
</dbReference>
<dbReference type="GO" id="GO:0046872">
    <property type="term" value="F:metal ion binding"/>
    <property type="evidence" value="ECO:0007669"/>
    <property type="project" value="UniProtKB-KW"/>
</dbReference>
<evidence type="ECO:0000256" key="6">
    <source>
        <dbReference type="ARBA" id="ARBA00023004"/>
    </source>
</evidence>
<proteinExistence type="predicted"/>
<reference evidence="9" key="1">
    <citation type="journal article" date="2023" name="J. Hazard. Mater.">
        <title>Anaerobic biodegradation of pyrene and benzo[a]pyrene by a new sulfate-reducing Desulforamulus aquiferis strain DSA.</title>
        <authorList>
            <person name="Zhang Z."/>
            <person name="Sun J."/>
            <person name="Gong X."/>
            <person name="Wang C."/>
            <person name="Wang H."/>
        </authorList>
    </citation>
    <scope>NUCLEOTIDE SEQUENCE</scope>
    <source>
        <strain evidence="9">DSA</strain>
    </source>
</reference>
<dbReference type="GO" id="GO:0051539">
    <property type="term" value="F:4 iron, 4 sulfur cluster binding"/>
    <property type="evidence" value="ECO:0007669"/>
    <property type="project" value="UniProtKB-KW"/>
</dbReference>
<name>A0AAW7ZFN0_9FIRM</name>
<evidence type="ECO:0000256" key="3">
    <source>
        <dbReference type="ARBA" id="ARBA00022723"/>
    </source>
</evidence>
<dbReference type="InterPro" id="IPR017896">
    <property type="entry name" value="4Fe4S_Fe-S-bd"/>
</dbReference>
<keyword evidence="6" id="KW-0408">Iron</keyword>
<sequence>MKKKVLVTYPERCLGCRICEQWCAYRHHGKVDPVRSRIKLAKSLTDYLNIPVVCQQCPNSPCIASCKFGALSKDPLTGAIAVDEEKCVGCRRCMRSCPHAAIALDKEKRVVIICDLCQGNPQCVAQCPAGAIDYLPLEITDRAIREEAVRKCLCRKGVKDNE</sequence>
<dbReference type="InterPro" id="IPR017900">
    <property type="entry name" value="4Fe4S_Fe_S_CS"/>
</dbReference>
<dbReference type="EMBL" id="JARPTC010000014">
    <property type="protein sequence ID" value="MDO7787590.1"/>
    <property type="molecule type" value="Genomic_DNA"/>
</dbReference>
<evidence type="ECO:0000256" key="5">
    <source>
        <dbReference type="ARBA" id="ARBA00022982"/>
    </source>
</evidence>
<feature type="domain" description="4Fe-4S ferredoxin-type" evidence="8">
    <location>
        <begin position="108"/>
        <end position="137"/>
    </location>
</feature>
<keyword evidence="7" id="KW-0411">Iron-sulfur</keyword>
<keyword evidence="10" id="KW-1185">Reference proteome</keyword>
<keyword evidence="5" id="KW-0249">Electron transport</keyword>
<evidence type="ECO:0000256" key="2">
    <source>
        <dbReference type="ARBA" id="ARBA00022485"/>
    </source>
</evidence>
<gene>
    <name evidence="9" type="ORF">P6N53_10195</name>
</gene>
<dbReference type="PROSITE" id="PS00198">
    <property type="entry name" value="4FE4S_FER_1"/>
    <property type="match status" value="1"/>
</dbReference>
<accession>A0AAW7ZFN0</accession>
<dbReference type="Pfam" id="PF13247">
    <property type="entry name" value="Fer4_11"/>
    <property type="match status" value="1"/>
</dbReference>